<proteinExistence type="inferred from homology"/>
<feature type="transmembrane region" description="Helical" evidence="8">
    <location>
        <begin position="257"/>
        <end position="275"/>
    </location>
</feature>
<dbReference type="RefSeq" id="WP_106489191.1">
    <property type="nucleotide sequence ID" value="NZ_BJUS01000046.1"/>
</dbReference>
<reference evidence="9 10" key="1">
    <citation type="submission" date="2019-07" db="EMBL/GenBank/DDBJ databases">
        <title>Whole genome shotgun sequence of Halomonas halophila NBRC 102604.</title>
        <authorList>
            <person name="Hosoyama A."/>
            <person name="Uohara A."/>
            <person name="Ohji S."/>
            <person name="Ichikawa N."/>
        </authorList>
    </citation>
    <scope>NUCLEOTIDE SEQUENCE [LARGE SCALE GENOMIC DNA]</scope>
    <source>
        <strain evidence="9 10">NBRC 102604</strain>
    </source>
</reference>
<evidence type="ECO:0000256" key="1">
    <source>
        <dbReference type="ARBA" id="ARBA00004651"/>
    </source>
</evidence>
<protein>
    <submittedName>
        <fullName evidence="9">Malate transporter</fullName>
    </submittedName>
</protein>
<name>A0ABQ0U7U8_9GAMM</name>
<evidence type="ECO:0000256" key="3">
    <source>
        <dbReference type="ARBA" id="ARBA00022448"/>
    </source>
</evidence>
<accession>A0ABQ0U7U8</accession>
<evidence type="ECO:0000256" key="2">
    <source>
        <dbReference type="ARBA" id="ARBA00010145"/>
    </source>
</evidence>
<keyword evidence="10" id="KW-1185">Reference proteome</keyword>
<dbReference type="Proteomes" id="UP000321121">
    <property type="component" value="Unassembled WGS sequence"/>
</dbReference>
<dbReference type="InterPro" id="IPR004776">
    <property type="entry name" value="Mem_transp_PIN-like"/>
</dbReference>
<evidence type="ECO:0000256" key="5">
    <source>
        <dbReference type="ARBA" id="ARBA00022692"/>
    </source>
</evidence>
<dbReference type="Pfam" id="PF03547">
    <property type="entry name" value="Mem_trans"/>
    <property type="match status" value="1"/>
</dbReference>
<feature type="transmembrane region" description="Helical" evidence="8">
    <location>
        <begin position="128"/>
        <end position="154"/>
    </location>
</feature>
<gene>
    <name evidence="9" type="ORF">HHA04nite_30240</name>
</gene>
<dbReference type="EMBL" id="BJUS01000046">
    <property type="protein sequence ID" value="GEK74480.1"/>
    <property type="molecule type" value="Genomic_DNA"/>
</dbReference>
<comment type="similarity">
    <text evidence="2">Belongs to the auxin efflux carrier (TC 2.A.69) family.</text>
</comment>
<feature type="transmembrane region" description="Helical" evidence="8">
    <location>
        <begin position="100"/>
        <end position="122"/>
    </location>
</feature>
<dbReference type="PANTHER" id="PTHR36838:SF4">
    <property type="entry name" value="AUXIN EFFLUX CARRIER FAMILY PROTEIN"/>
    <property type="match status" value="1"/>
</dbReference>
<sequence length="313" mass="32664">MGDVLHGTLEVSLPVFAMVFIGALLKRLGWIDQAFVNTASSLVFKATMPTLLFLSILRAEPGRTLNLELVGFYLGISTLAFGLIWLWALPRCRHEDRGVFVQGAFRGNCGIVGLALAASMYGDLGLSLGGLMAGAIIVLNLVLSAIVLAVYSPTISSHPLAILKDVATNPLILGILAALPLTYMRVELPAWLMTSGDYLASLSLPLALICIGGGLSVSAIKQSSALSLEASLWKVLLMPALGVLLALPMGFRGPELGILFLFLGSPSAAVAYVMARGAGANAELAASIIVVSTLISLFTISTGVFALKALGLV</sequence>
<comment type="caution">
    <text evidence="9">The sequence shown here is derived from an EMBL/GenBank/DDBJ whole genome shotgun (WGS) entry which is preliminary data.</text>
</comment>
<dbReference type="PANTHER" id="PTHR36838">
    <property type="entry name" value="AUXIN EFFLUX CARRIER FAMILY PROTEIN"/>
    <property type="match status" value="1"/>
</dbReference>
<feature type="transmembrane region" description="Helical" evidence="8">
    <location>
        <begin position="34"/>
        <end position="57"/>
    </location>
</feature>
<evidence type="ECO:0000313" key="9">
    <source>
        <dbReference type="EMBL" id="GEK74480.1"/>
    </source>
</evidence>
<dbReference type="Gene3D" id="1.20.1530.20">
    <property type="match status" value="1"/>
</dbReference>
<evidence type="ECO:0000256" key="8">
    <source>
        <dbReference type="SAM" id="Phobius"/>
    </source>
</evidence>
<feature type="transmembrane region" description="Helical" evidence="8">
    <location>
        <begin position="198"/>
        <end position="220"/>
    </location>
</feature>
<evidence type="ECO:0000313" key="10">
    <source>
        <dbReference type="Proteomes" id="UP000321121"/>
    </source>
</evidence>
<evidence type="ECO:0000256" key="7">
    <source>
        <dbReference type="ARBA" id="ARBA00023136"/>
    </source>
</evidence>
<feature type="transmembrane region" description="Helical" evidence="8">
    <location>
        <begin position="69"/>
        <end position="88"/>
    </location>
</feature>
<feature type="transmembrane region" description="Helical" evidence="8">
    <location>
        <begin position="166"/>
        <end position="186"/>
    </location>
</feature>
<evidence type="ECO:0000256" key="6">
    <source>
        <dbReference type="ARBA" id="ARBA00022989"/>
    </source>
</evidence>
<evidence type="ECO:0000256" key="4">
    <source>
        <dbReference type="ARBA" id="ARBA00022475"/>
    </source>
</evidence>
<dbReference type="InterPro" id="IPR038770">
    <property type="entry name" value="Na+/solute_symporter_sf"/>
</dbReference>
<feature type="transmembrane region" description="Helical" evidence="8">
    <location>
        <begin position="232"/>
        <end position="251"/>
    </location>
</feature>
<keyword evidence="7 8" id="KW-0472">Membrane</keyword>
<keyword evidence="6 8" id="KW-1133">Transmembrane helix</keyword>
<keyword evidence="5 8" id="KW-0812">Transmembrane</keyword>
<organism evidence="9 10">
    <name type="scientific">Halomonas halophila</name>
    <dbReference type="NCBI Taxonomy" id="29573"/>
    <lineage>
        <taxon>Bacteria</taxon>
        <taxon>Pseudomonadati</taxon>
        <taxon>Pseudomonadota</taxon>
        <taxon>Gammaproteobacteria</taxon>
        <taxon>Oceanospirillales</taxon>
        <taxon>Halomonadaceae</taxon>
        <taxon>Halomonas</taxon>
    </lineage>
</organism>
<keyword evidence="4" id="KW-1003">Cell membrane</keyword>
<feature type="transmembrane region" description="Helical" evidence="8">
    <location>
        <begin position="284"/>
        <end position="307"/>
    </location>
</feature>
<comment type="subcellular location">
    <subcellularLocation>
        <location evidence="1">Cell membrane</location>
        <topology evidence="1">Multi-pass membrane protein</topology>
    </subcellularLocation>
</comment>
<keyword evidence="3" id="KW-0813">Transport</keyword>
<feature type="transmembrane region" description="Helical" evidence="8">
    <location>
        <begin position="6"/>
        <end position="25"/>
    </location>
</feature>